<evidence type="ECO:0000313" key="7">
    <source>
        <dbReference type="EMBL" id="QDV05486.1"/>
    </source>
</evidence>
<dbReference type="Proteomes" id="UP000320390">
    <property type="component" value="Chromosome"/>
</dbReference>
<proteinExistence type="predicted"/>
<dbReference type="InterPro" id="IPR012902">
    <property type="entry name" value="N_methyl_site"/>
</dbReference>
<dbReference type="EMBL" id="CP036434">
    <property type="protein sequence ID" value="QDV05486.1"/>
    <property type="molecule type" value="Genomic_DNA"/>
</dbReference>
<evidence type="ECO:0000256" key="1">
    <source>
        <dbReference type="ARBA" id="ARBA00004167"/>
    </source>
</evidence>
<evidence type="ECO:0000313" key="8">
    <source>
        <dbReference type="Proteomes" id="UP000320390"/>
    </source>
</evidence>
<organism evidence="7 8">
    <name type="scientific">Saltatorellus ferox</name>
    <dbReference type="NCBI Taxonomy" id="2528018"/>
    <lineage>
        <taxon>Bacteria</taxon>
        <taxon>Pseudomonadati</taxon>
        <taxon>Planctomycetota</taxon>
        <taxon>Planctomycetia</taxon>
        <taxon>Planctomycetia incertae sedis</taxon>
        <taxon>Saltatorellus</taxon>
    </lineage>
</organism>
<evidence type="ECO:0000256" key="2">
    <source>
        <dbReference type="ARBA" id="ARBA00022481"/>
    </source>
</evidence>
<comment type="subcellular location">
    <subcellularLocation>
        <location evidence="1">Membrane</location>
        <topology evidence="1">Single-pass membrane protein</topology>
    </subcellularLocation>
</comment>
<dbReference type="AlphaFoldDB" id="A0A518EN26"/>
<sequence>MKVTATRRMRTTSTSRSGFSLVELVITMTIMTILVGVVSMRASGMTDKARAAKIISTVENLRTPVTLYQQDTNQLPREYSGYQGATYHRLSQDPGVAGWDGPYITDPIRRSWNPTGGQVHIYNTIPAAYANNNGFDMDGDGTTDVIGNQGCVMTFWTVSLEVAEKVDRAFDEALPGTWSDSGRVEYQEASQRLTILLLEN</sequence>
<keyword evidence="2" id="KW-0488">Methylation</keyword>
<evidence type="ECO:0000256" key="3">
    <source>
        <dbReference type="ARBA" id="ARBA00022692"/>
    </source>
</evidence>
<evidence type="ECO:0008006" key="9">
    <source>
        <dbReference type="Google" id="ProtNLM"/>
    </source>
</evidence>
<evidence type="ECO:0000256" key="4">
    <source>
        <dbReference type="ARBA" id="ARBA00022989"/>
    </source>
</evidence>
<protein>
    <recommendedName>
        <fullName evidence="9">Type II secretion system protein G</fullName>
    </recommendedName>
</protein>
<dbReference type="PANTHER" id="PTHR30093">
    <property type="entry name" value="GENERAL SECRETION PATHWAY PROTEIN G"/>
    <property type="match status" value="1"/>
</dbReference>
<evidence type="ECO:0000256" key="6">
    <source>
        <dbReference type="SAM" id="Phobius"/>
    </source>
</evidence>
<dbReference type="PROSITE" id="PS00409">
    <property type="entry name" value="PROKAR_NTER_METHYL"/>
    <property type="match status" value="1"/>
</dbReference>
<gene>
    <name evidence="7" type="ORF">Poly30_09840</name>
</gene>
<reference evidence="7 8" key="1">
    <citation type="submission" date="2019-02" db="EMBL/GenBank/DDBJ databases">
        <title>Deep-cultivation of Planctomycetes and their phenomic and genomic characterization uncovers novel biology.</title>
        <authorList>
            <person name="Wiegand S."/>
            <person name="Jogler M."/>
            <person name="Boedeker C."/>
            <person name="Pinto D."/>
            <person name="Vollmers J."/>
            <person name="Rivas-Marin E."/>
            <person name="Kohn T."/>
            <person name="Peeters S.H."/>
            <person name="Heuer A."/>
            <person name="Rast P."/>
            <person name="Oberbeckmann S."/>
            <person name="Bunk B."/>
            <person name="Jeske O."/>
            <person name="Meyerdierks A."/>
            <person name="Storesund J.E."/>
            <person name="Kallscheuer N."/>
            <person name="Luecker S."/>
            <person name="Lage O.M."/>
            <person name="Pohl T."/>
            <person name="Merkel B.J."/>
            <person name="Hornburger P."/>
            <person name="Mueller R.-W."/>
            <person name="Bruemmer F."/>
            <person name="Labrenz M."/>
            <person name="Spormann A.M."/>
            <person name="Op den Camp H."/>
            <person name="Overmann J."/>
            <person name="Amann R."/>
            <person name="Jetten M.S.M."/>
            <person name="Mascher T."/>
            <person name="Medema M.H."/>
            <person name="Devos D.P."/>
            <person name="Kaster A.-K."/>
            <person name="Ovreas L."/>
            <person name="Rohde M."/>
            <person name="Galperin M.Y."/>
            <person name="Jogler C."/>
        </authorList>
    </citation>
    <scope>NUCLEOTIDE SEQUENCE [LARGE SCALE GENOMIC DNA]</scope>
    <source>
        <strain evidence="7 8">Poly30</strain>
    </source>
</reference>
<keyword evidence="4 6" id="KW-1133">Transmembrane helix</keyword>
<keyword evidence="5 6" id="KW-0472">Membrane</keyword>
<dbReference type="RefSeq" id="WP_419190966.1">
    <property type="nucleotide sequence ID" value="NZ_CP036434.1"/>
</dbReference>
<keyword evidence="8" id="KW-1185">Reference proteome</keyword>
<keyword evidence="3 6" id="KW-0812">Transmembrane</keyword>
<dbReference type="PANTHER" id="PTHR30093:SF44">
    <property type="entry name" value="TYPE II SECRETION SYSTEM CORE PROTEIN G"/>
    <property type="match status" value="1"/>
</dbReference>
<accession>A0A518EN26</accession>
<dbReference type="GO" id="GO:0016020">
    <property type="term" value="C:membrane"/>
    <property type="evidence" value="ECO:0007669"/>
    <property type="project" value="UniProtKB-SubCell"/>
</dbReference>
<feature type="transmembrane region" description="Helical" evidence="6">
    <location>
        <begin position="21"/>
        <end position="40"/>
    </location>
</feature>
<name>A0A518EN26_9BACT</name>
<dbReference type="InterPro" id="IPR045584">
    <property type="entry name" value="Pilin-like"/>
</dbReference>
<dbReference type="Gene3D" id="3.30.700.10">
    <property type="entry name" value="Glycoprotein, Type 4 Pilin"/>
    <property type="match status" value="1"/>
</dbReference>
<dbReference type="Pfam" id="PF07963">
    <property type="entry name" value="N_methyl"/>
    <property type="match status" value="1"/>
</dbReference>
<evidence type="ECO:0000256" key="5">
    <source>
        <dbReference type="ARBA" id="ARBA00023136"/>
    </source>
</evidence>
<dbReference type="SUPFAM" id="SSF54523">
    <property type="entry name" value="Pili subunits"/>
    <property type="match status" value="1"/>
</dbReference>
<dbReference type="NCBIfam" id="TIGR02532">
    <property type="entry name" value="IV_pilin_GFxxxE"/>
    <property type="match status" value="1"/>
</dbReference>